<keyword evidence="1" id="KW-0812">Transmembrane</keyword>
<dbReference type="AlphaFoldDB" id="A0A229T258"/>
<keyword evidence="3" id="KW-1185">Reference proteome</keyword>
<evidence type="ECO:0000313" key="2">
    <source>
        <dbReference type="EMBL" id="OXM65335.1"/>
    </source>
</evidence>
<evidence type="ECO:0000313" key="3">
    <source>
        <dbReference type="Proteomes" id="UP000215199"/>
    </source>
</evidence>
<organism evidence="2 3">
    <name type="scientific">Amycolatopsis vastitatis</name>
    <dbReference type="NCBI Taxonomy" id="1905142"/>
    <lineage>
        <taxon>Bacteria</taxon>
        <taxon>Bacillati</taxon>
        <taxon>Actinomycetota</taxon>
        <taxon>Actinomycetes</taxon>
        <taxon>Pseudonocardiales</taxon>
        <taxon>Pseudonocardiaceae</taxon>
        <taxon>Amycolatopsis</taxon>
    </lineage>
</organism>
<feature type="transmembrane region" description="Helical" evidence="1">
    <location>
        <begin position="198"/>
        <end position="217"/>
    </location>
</feature>
<dbReference type="EMBL" id="NMUL01000023">
    <property type="protein sequence ID" value="OXM65335.1"/>
    <property type="molecule type" value="Genomic_DNA"/>
</dbReference>
<feature type="transmembrane region" description="Helical" evidence="1">
    <location>
        <begin position="105"/>
        <end position="127"/>
    </location>
</feature>
<proteinExistence type="predicted"/>
<feature type="transmembrane region" description="Helical" evidence="1">
    <location>
        <begin position="169"/>
        <end position="192"/>
    </location>
</feature>
<keyword evidence="1" id="KW-0472">Membrane</keyword>
<sequence>MQHQYQALAGEQESLWAAEGEAAARPHQAEAAGQASAAEATEFLLRESEGQVRDAHADHQHAARTLSQHVKRSSGAKLRYWVGLPVLWLGDTGGVWTAAVTNGDLVYIALLLALASGMAGVCSGLIGTELRIIRLARARQREPEQLNADEQRYQQLFAGPGGGMNIVKLVGLVSLTVVGLIAIGVGSLRASIEGSATGLTFGLLAAATALASGLLSYSAADDVADLLDTLSKRAQRAEARHLKLAGSAPLRQRATSLTNARSVHDEHDLRGQAAAEHMESLAWHIHVRNPAVLGHGFSAGEQGGVIGRRPRRGGAA</sequence>
<name>A0A229T258_9PSEU</name>
<reference evidence="3" key="1">
    <citation type="submission" date="2017-07" db="EMBL/GenBank/DDBJ databases">
        <title>Comparative genome mining reveals phylogenetic distribution patterns of secondary metabolites in Amycolatopsis.</title>
        <authorList>
            <person name="Adamek M."/>
            <person name="Alanjary M."/>
            <person name="Sales-Ortells H."/>
            <person name="Goodfellow M."/>
            <person name="Bull A.T."/>
            <person name="Kalinowski J."/>
            <person name="Ziemert N."/>
        </authorList>
    </citation>
    <scope>NUCLEOTIDE SEQUENCE [LARGE SCALE GENOMIC DNA]</scope>
    <source>
        <strain evidence="3">H5</strain>
    </source>
</reference>
<accession>A0A229T258</accession>
<evidence type="ECO:0000256" key="1">
    <source>
        <dbReference type="SAM" id="Phobius"/>
    </source>
</evidence>
<protein>
    <submittedName>
        <fullName evidence="2">Uncharacterized protein</fullName>
    </submittedName>
</protein>
<gene>
    <name evidence="2" type="ORF">CF165_23705</name>
</gene>
<feature type="transmembrane region" description="Helical" evidence="1">
    <location>
        <begin position="78"/>
        <end position="99"/>
    </location>
</feature>
<comment type="caution">
    <text evidence="2">The sequence shown here is derived from an EMBL/GenBank/DDBJ whole genome shotgun (WGS) entry which is preliminary data.</text>
</comment>
<dbReference type="Proteomes" id="UP000215199">
    <property type="component" value="Unassembled WGS sequence"/>
</dbReference>
<keyword evidence="1" id="KW-1133">Transmembrane helix</keyword>